<dbReference type="AlphaFoldDB" id="A0A392UFI6"/>
<feature type="non-terminal residue" evidence="1">
    <location>
        <position position="1"/>
    </location>
</feature>
<keyword evidence="2" id="KW-1185">Reference proteome</keyword>
<reference evidence="1 2" key="1">
    <citation type="journal article" date="2018" name="Front. Plant Sci.">
        <title>Red Clover (Trifolium pratense) and Zigzag Clover (T. medium) - A Picture of Genomic Similarities and Differences.</title>
        <authorList>
            <person name="Dluhosova J."/>
            <person name="Istvanek J."/>
            <person name="Nedelnik J."/>
            <person name="Repkova J."/>
        </authorList>
    </citation>
    <scope>NUCLEOTIDE SEQUENCE [LARGE SCALE GENOMIC DNA]</scope>
    <source>
        <strain evidence="2">cv. 10/8</strain>
        <tissue evidence="1">Leaf</tissue>
    </source>
</reference>
<accession>A0A392UFI6</accession>
<comment type="caution">
    <text evidence="1">The sequence shown here is derived from an EMBL/GenBank/DDBJ whole genome shotgun (WGS) entry which is preliminary data.</text>
</comment>
<feature type="non-terminal residue" evidence="1">
    <location>
        <position position="79"/>
    </location>
</feature>
<dbReference type="EMBL" id="LXQA010812645">
    <property type="protein sequence ID" value="MCI72182.1"/>
    <property type="molecule type" value="Genomic_DNA"/>
</dbReference>
<proteinExistence type="predicted"/>
<protein>
    <submittedName>
        <fullName evidence="1">Uncharacterized protein</fullName>
    </submittedName>
</protein>
<evidence type="ECO:0000313" key="1">
    <source>
        <dbReference type="EMBL" id="MCI72182.1"/>
    </source>
</evidence>
<evidence type="ECO:0000313" key="2">
    <source>
        <dbReference type="Proteomes" id="UP000265520"/>
    </source>
</evidence>
<dbReference type="Proteomes" id="UP000265520">
    <property type="component" value="Unassembled WGS sequence"/>
</dbReference>
<organism evidence="1 2">
    <name type="scientific">Trifolium medium</name>
    <dbReference type="NCBI Taxonomy" id="97028"/>
    <lineage>
        <taxon>Eukaryota</taxon>
        <taxon>Viridiplantae</taxon>
        <taxon>Streptophyta</taxon>
        <taxon>Embryophyta</taxon>
        <taxon>Tracheophyta</taxon>
        <taxon>Spermatophyta</taxon>
        <taxon>Magnoliopsida</taxon>
        <taxon>eudicotyledons</taxon>
        <taxon>Gunneridae</taxon>
        <taxon>Pentapetalae</taxon>
        <taxon>rosids</taxon>
        <taxon>fabids</taxon>
        <taxon>Fabales</taxon>
        <taxon>Fabaceae</taxon>
        <taxon>Papilionoideae</taxon>
        <taxon>50 kb inversion clade</taxon>
        <taxon>NPAAA clade</taxon>
        <taxon>Hologalegina</taxon>
        <taxon>IRL clade</taxon>
        <taxon>Trifolieae</taxon>
        <taxon>Trifolium</taxon>
    </lineage>
</organism>
<sequence length="79" mass="8476">LIEDPISGPELVEDVHAIELDKKRSVDPQSITPDLQIVGSRSDAVTDSDYIQDPPPWCGTTSSNVTASDAVLNPHVAHD</sequence>
<name>A0A392UFI6_9FABA</name>